<evidence type="ECO:0000256" key="1">
    <source>
        <dbReference type="ARBA" id="ARBA00022679"/>
    </source>
</evidence>
<evidence type="ECO:0000256" key="9">
    <source>
        <dbReference type="SAM" id="MobiDB-lite"/>
    </source>
</evidence>
<feature type="domain" description="Methyltransferase" evidence="10">
    <location>
        <begin position="197"/>
        <end position="347"/>
    </location>
</feature>
<dbReference type="EC" id="2.1.1.137" evidence="4"/>
<dbReference type="CDD" id="cd02440">
    <property type="entry name" value="AdoMet_MTases"/>
    <property type="match status" value="1"/>
</dbReference>
<dbReference type="InterPro" id="IPR026669">
    <property type="entry name" value="Arsenite_MeTrfase-like"/>
</dbReference>
<dbReference type="InterPro" id="IPR029063">
    <property type="entry name" value="SAM-dependent_MTases_sf"/>
</dbReference>
<evidence type="ECO:0000256" key="2">
    <source>
        <dbReference type="ARBA" id="ARBA00022691"/>
    </source>
</evidence>
<sequence length="493" mass="53038">MDESKGAAATKPKCCGPKSKTGNETSEPVAAPEEKKKSSCCGPKSANVQGSSESGSSSTSGCCKPAQKDESDTSSGCCKPKKEEEKKPSSCCKPAASSCCKPAASTGCKPAASSCCKPASVTPAMQATDMDGADAVKDAVKEYYGKTLSKSGDLKTNACCTSGAPDERLKDALRNVHDEVLAKYYGCGSVELDVIEGARILDLGSGSGRDVYVLSQWVGPEGHVVGVDMTDEQLDVARKHQEYHRERFGYDSSNVTFLKGYIERLEELGLEAGSFDLITSNCVINLCPDKRAVLREAYKLLKTGGMMEFSDVYAERRVPDELRKDPVLWGECLSGALYWGDFENMAVECGFGRPLIVKDSVITIENKAVEAKIGHIRFYSVTYRLTKLEEGTFEASEEDYGQAVVYKGTIDGNEHEYCLGLGAEFITGKITPVSGNVFATLQRSRFAEHFSFYGDTSRHFGPFSRTGRSVPFKSAQQLGAVDTTPVGGDSCCS</sequence>
<evidence type="ECO:0000256" key="4">
    <source>
        <dbReference type="ARBA" id="ARBA00034521"/>
    </source>
</evidence>
<dbReference type="PANTHER" id="PTHR43675">
    <property type="entry name" value="ARSENITE METHYLTRANSFERASE"/>
    <property type="match status" value="1"/>
</dbReference>
<evidence type="ECO:0000256" key="3">
    <source>
        <dbReference type="ARBA" id="ARBA00034487"/>
    </source>
</evidence>
<evidence type="ECO:0000256" key="8">
    <source>
        <dbReference type="ARBA" id="ARBA00048428"/>
    </source>
</evidence>
<protein>
    <recommendedName>
        <fullName evidence="5">Arsenite methyltransferase</fullName>
        <ecNumber evidence="4">2.1.1.137</ecNumber>
    </recommendedName>
</protein>
<keyword evidence="1 11" id="KW-0808">Transferase</keyword>
<evidence type="ECO:0000259" key="10">
    <source>
        <dbReference type="Pfam" id="PF13847"/>
    </source>
</evidence>
<evidence type="ECO:0000313" key="12">
    <source>
        <dbReference type="Proteomes" id="UP000241890"/>
    </source>
</evidence>
<proteinExistence type="inferred from homology"/>
<accession>A0A2R5GTJ4</accession>
<evidence type="ECO:0000256" key="7">
    <source>
        <dbReference type="ARBA" id="ARBA00047943"/>
    </source>
</evidence>
<name>A0A2R5GTJ4_9STRA</name>
<gene>
    <name evidence="11" type="ORF">FCC1311_103842</name>
</gene>
<keyword evidence="12" id="KW-1185">Reference proteome</keyword>
<dbReference type="Pfam" id="PF13847">
    <property type="entry name" value="Methyltransf_31"/>
    <property type="match status" value="1"/>
</dbReference>
<keyword evidence="2" id="KW-0949">S-adenosyl-L-methionine</keyword>
<dbReference type="InParanoid" id="A0A2R5GTJ4"/>
<comment type="catalytic activity">
    <reaction evidence="6">
        <text>arsenic triglutathione + [thioredoxin]-dithiol + S-adenosyl-L-methionine + 2 H2O = methylarsonous acid + [thioredoxin]-disulfide + 3 glutathione + S-adenosyl-L-homocysteine + H(+)</text>
        <dbReference type="Rhea" id="RHEA:69460"/>
        <dbReference type="Rhea" id="RHEA-COMP:10698"/>
        <dbReference type="Rhea" id="RHEA-COMP:10700"/>
        <dbReference type="ChEBI" id="CHEBI:15377"/>
        <dbReference type="ChEBI" id="CHEBI:15378"/>
        <dbReference type="ChEBI" id="CHEBI:17826"/>
        <dbReference type="ChEBI" id="CHEBI:29950"/>
        <dbReference type="ChEBI" id="CHEBI:50058"/>
        <dbReference type="ChEBI" id="CHEBI:57856"/>
        <dbReference type="ChEBI" id="CHEBI:57925"/>
        <dbReference type="ChEBI" id="CHEBI:59789"/>
        <dbReference type="ChEBI" id="CHEBI:183640"/>
        <dbReference type="EC" id="2.1.1.137"/>
    </reaction>
</comment>
<dbReference type="Proteomes" id="UP000241890">
    <property type="component" value="Unassembled WGS sequence"/>
</dbReference>
<dbReference type="PANTHER" id="PTHR43675:SF8">
    <property type="entry name" value="ARSENITE METHYLTRANSFERASE"/>
    <property type="match status" value="1"/>
</dbReference>
<dbReference type="Gene3D" id="3.40.5.100">
    <property type="match status" value="1"/>
</dbReference>
<comment type="caution">
    <text evidence="11">The sequence shown here is derived from an EMBL/GenBank/DDBJ whole genome shotgun (WGS) entry which is preliminary data.</text>
</comment>
<dbReference type="Gene3D" id="3.40.50.150">
    <property type="entry name" value="Vaccinia Virus protein VP39"/>
    <property type="match status" value="1"/>
</dbReference>
<evidence type="ECO:0000256" key="6">
    <source>
        <dbReference type="ARBA" id="ARBA00047941"/>
    </source>
</evidence>
<comment type="catalytic activity">
    <reaction evidence="8">
        <text>arsenic triglutathione + 3 [thioredoxin]-dithiol + 3 S-adenosyl-L-methionine = trimethylarsine + 3 [thioredoxin]-disulfide + 3 glutathione + 3 S-adenosyl-L-homocysteine + 3 H(+)</text>
        <dbReference type="Rhea" id="RHEA:69432"/>
        <dbReference type="Rhea" id="RHEA-COMP:10698"/>
        <dbReference type="Rhea" id="RHEA-COMP:10700"/>
        <dbReference type="ChEBI" id="CHEBI:15378"/>
        <dbReference type="ChEBI" id="CHEBI:27130"/>
        <dbReference type="ChEBI" id="CHEBI:29950"/>
        <dbReference type="ChEBI" id="CHEBI:50058"/>
        <dbReference type="ChEBI" id="CHEBI:57856"/>
        <dbReference type="ChEBI" id="CHEBI:57925"/>
        <dbReference type="ChEBI" id="CHEBI:59789"/>
        <dbReference type="ChEBI" id="CHEBI:183640"/>
        <dbReference type="EC" id="2.1.1.137"/>
    </reaction>
</comment>
<dbReference type="AlphaFoldDB" id="A0A2R5GTJ4"/>
<feature type="compositionally biased region" description="Low complexity" evidence="9">
    <location>
        <begin position="50"/>
        <end position="61"/>
    </location>
</feature>
<dbReference type="SUPFAM" id="SSF53335">
    <property type="entry name" value="S-adenosyl-L-methionine-dependent methyltransferases"/>
    <property type="match status" value="1"/>
</dbReference>
<dbReference type="GO" id="GO:0032259">
    <property type="term" value="P:methylation"/>
    <property type="evidence" value="ECO:0007669"/>
    <property type="project" value="UniProtKB-KW"/>
</dbReference>
<comment type="catalytic activity">
    <reaction evidence="7">
        <text>arsenic triglutathione + 2 [thioredoxin]-dithiol + 2 S-adenosyl-L-methionine + H2O = dimethylarsinous acid + 2 [thioredoxin]-disulfide + 3 glutathione + 2 S-adenosyl-L-homocysteine + 2 H(+)</text>
        <dbReference type="Rhea" id="RHEA:69464"/>
        <dbReference type="Rhea" id="RHEA-COMP:10698"/>
        <dbReference type="Rhea" id="RHEA-COMP:10700"/>
        <dbReference type="ChEBI" id="CHEBI:15377"/>
        <dbReference type="ChEBI" id="CHEBI:15378"/>
        <dbReference type="ChEBI" id="CHEBI:23808"/>
        <dbReference type="ChEBI" id="CHEBI:29950"/>
        <dbReference type="ChEBI" id="CHEBI:50058"/>
        <dbReference type="ChEBI" id="CHEBI:57856"/>
        <dbReference type="ChEBI" id="CHEBI:57925"/>
        <dbReference type="ChEBI" id="CHEBI:59789"/>
        <dbReference type="ChEBI" id="CHEBI:183640"/>
        <dbReference type="EC" id="2.1.1.137"/>
    </reaction>
</comment>
<dbReference type="OrthoDB" id="8300214at2759"/>
<comment type="similarity">
    <text evidence="3">Belongs to the methyltransferase superfamily. Arsenite methyltransferase family.</text>
</comment>
<dbReference type="GO" id="GO:0030791">
    <property type="term" value="F:arsenite methyltransferase activity"/>
    <property type="evidence" value="ECO:0007669"/>
    <property type="project" value="UniProtKB-EC"/>
</dbReference>
<evidence type="ECO:0000313" key="11">
    <source>
        <dbReference type="EMBL" id="GBG34160.1"/>
    </source>
</evidence>
<feature type="region of interest" description="Disordered" evidence="9">
    <location>
        <begin position="1"/>
        <end position="94"/>
    </location>
</feature>
<keyword evidence="11" id="KW-0489">Methyltransferase</keyword>
<dbReference type="EMBL" id="BEYU01000182">
    <property type="protein sequence ID" value="GBG34160.1"/>
    <property type="molecule type" value="Genomic_DNA"/>
</dbReference>
<organism evidence="11 12">
    <name type="scientific">Hondaea fermentalgiana</name>
    <dbReference type="NCBI Taxonomy" id="2315210"/>
    <lineage>
        <taxon>Eukaryota</taxon>
        <taxon>Sar</taxon>
        <taxon>Stramenopiles</taxon>
        <taxon>Bigyra</taxon>
        <taxon>Labyrinthulomycetes</taxon>
        <taxon>Thraustochytrida</taxon>
        <taxon>Thraustochytriidae</taxon>
        <taxon>Hondaea</taxon>
    </lineage>
</organism>
<reference evidence="11 12" key="1">
    <citation type="submission" date="2017-12" db="EMBL/GenBank/DDBJ databases">
        <title>Sequencing, de novo assembly and annotation of complete genome of a new Thraustochytrid species, strain FCC1311.</title>
        <authorList>
            <person name="Sedici K."/>
            <person name="Godart F."/>
            <person name="Aiese Cigliano R."/>
            <person name="Sanseverino W."/>
            <person name="Barakat M."/>
            <person name="Ortet P."/>
            <person name="Marechal E."/>
            <person name="Cagnac O."/>
            <person name="Amato A."/>
        </authorList>
    </citation>
    <scope>NUCLEOTIDE SEQUENCE [LARGE SCALE GENOMIC DNA]</scope>
</reference>
<dbReference type="InterPro" id="IPR025714">
    <property type="entry name" value="Methyltranfer_dom"/>
</dbReference>
<evidence type="ECO:0000256" key="5">
    <source>
        <dbReference type="ARBA" id="ARBA00034545"/>
    </source>
</evidence>